<evidence type="ECO:0000256" key="3">
    <source>
        <dbReference type="ARBA" id="ARBA00022448"/>
    </source>
</evidence>
<dbReference type="AlphaFoldDB" id="A0AAQ3Y6U2"/>
<dbReference type="Proteomes" id="UP000194948">
    <property type="component" value="Chromosome"/>
</dbReference>
<dbReference type="Pfam" id="PF00358">
    <property type="entry name" value="PTS_EIIA_1"/>
    <property type="match status" value="1"/>
</dbReference>
<dbReference type="RefSeq" id="WP_086312894.1">
    <property type="nucleotide sequence ID" value="NZ_CP147244.1"/>
</dbReference>
<dbReference type="FunFam" id="2.70.70.10:FF:000001">
    <property type="entry name" value="PTS system glucose-specific IIA component"/>
    <property type="match status" value="1"/>
</dbReference>
<name>A0AAQ3Y6U2_9ENTE</name>
<dbReference type="GO" id="GO:0009401">
    <property type="term" value="P:phosphoenolpyruvate-dependent sugar phosphotransferase system"/>
    <property type="evidence" value="ECO:0007669"/>
    <property type="project" value="UniProtKB-KW"/>
</dbReference>
<comment type="subcellular location">
    <subcellularLocation>
        <location evidence="2">Cell membrane</location>
        <topology evidence="2">Multi-pass membrane protein</topology>
    </subcellularLocation>
    <subcellularLocation>
        <location evidence="1">Cytoplasm</location>
    </subcellularLocation>
</comment>
<organism evidence="9 10">
    <name type="scientific">Candidatus Enterococcus palustris</name>
    <dbReference type="NCBI Taxonomy" id="1834189"/>
    <lineage>
        <taxon>Bacteria</taxon>
        <taxon>Bacillati</taxon>
        <taxon>Bacillota</taxon>
        <taxon>Bacilli</taxon>
        <taxon>Lactobacillales</taxon>
        <taxon>Enterococcaceae</taxon>
        <taxon>Enterococcus</taxon>
    </lineage>
</organism>
<accession>A0AAQ3Y6U2</accession>
<sequence>MFGFLKKKAPVEFNETLYAVATGKLIPISEVNDPVFSQKMMGDGFAIIPATGEIYSPIAGEVLSVFQTKHAVGMKMANGLEILLHMGIDTVELNGEPFDIKVSEGSKVSQGSLIANVDLEAIVSAGKATDMVVVITNMDALKRFELSKTGQVSTGDEVGVAKA</sequence>
<dbReference type="Gene3D" id="2.70.70.10">
    <property type="entry name" value="Glucose Permease (Domain IIA)"/>
    <property type="match status" value="1"/>
</dbReference>
<proteinExistence type="predicted"/>
<evidence type="ECO:0000313" key="9">
    <source>
        <dbReference type="EMBL" id="WYJ99380.1"/>
    </source>
</evidence>
<evidence type="ECO:0000256" key="6">
    <source>
        <dbReference type="ARBA" id="ARBA00022683"/>
    </source>
</evidence>
<dbReference type="PANTHER" id="PTHR45008:SF1">
    <property type="entry name" value="PTS SYSTEM GLUCOSE-SPECIFIC EIIA COMPONENT"/>
    <property type="match status" value="1"/>
</dbReference>
<dbReference type="EMBL" id="CP147244">
    <property type="protein sequence ID" value="WYJ99380.1"/>
    <property type="molecule type" value="Genomic_DNA"/>
</dbReference>
<dbReference type="SUPFAM" id="SSF51261">
    <property type="entry name" value="Duplicated hybrid motif"/>
    <property type="match status" value="1"/>
</dbReference>
<evidence type="ECO:0000256" key="5">
    <source>
        <dbReference type="ARBA" id="ARBA00022679"/>
    </source>
</evidence>
<keyword evidence="6" id="KW-0598">Phosphotransferase system</keyword>
<evidence type="ECO:0000256" key="1">
    <source>
        <dbReference type="ARBA" id="ARBA00004496"/>
    </source>
</evidence>
<dbReference type="PANTHER" id="PTHR45008">
    <property type="entry name" value="PTS SYSTEM GLUCOSE-SPECIFIC EIIA COMPONENT"/>
    <property type="match status" value="1"/>
</dbReference>
<dbReference type="GO" id="GO:0005886">
    <property type="term" value="C:plasma membrane"/>
    <property type="evidence" value="ECO:0007669"/>
    <property type="project" value="UniProtKB-SubCell"/>
</dbReference>
<evidence type="ECO:0000256" key="4">
    <source>
        <dbReference type="ARBA" id="ARBA00022597"/>
    </source>
</evidence>
<dbReference type="InterPro" id="IPR001127">
    <property type="entry name" value="PTS_EIIA_1_perm"/>
</dbReference>
<reference evidence="10" key="1">
    <citation type="submission" date="2017-05" db="EMBL/GenBank/DDBJ databases">
        <title>The Genome Sequence of EEnterococcus faecalis 9F2_4866.</title>
        <authorList>
            <consortium name="The Broad Institute Genomics Platform"/>
            <consortium name="The Broad Institute Genomic Center for Infectious Diseases"/>
            <person name="Earl A."/>
            <person name="Manson A."/>
            <person name="Schwartman J."/>
            <person name="Gilmore M."/>
            <person name="Abouelleil A."/>
            <person name="Cao P."/>
            <person name="Chapman S."/>
            <person name="Cusick C."/>
            <person name="Shea T."/>
            <person name="Young S."/>
            <person name="Neafsey D."/>
            <person name="Nusbaum C."/>
            <person name="Birren B."/>
        </authorList>
    </citation>
    <scope>NUCLEOTIDE SEQUENCE [LARGE SCALE GENOMIC DNA]</scope>
    <source>
        <strain evidence="10">7F3_DIV0205</strain>
    </source>
</reference>
<dbReference type="GO" id="GO:0005737">
    <property type="term" value="C:cytoplasm"/>
    <property type="evidence" value="ECO:0007669"/>
    <property type="project" value="UniProtKB-SubCell"/>
</dbReference>
<dbReference type="InterPro" id="IPR011055">
    <property type="entry name" value="Dup_hybrid_motif"/>
</dbReference>
<gene>
    <name evidence="9" type="ORF">A5821_000457</name>
</gene>
<dbReference type="PROSITE" id="PS00371">
    <property type="entry name" value="PTS_EIIA_TYPE_1_HIS"/>
    <property type="match status" value="1"/>
</dbReference>
<dbReference type="NCBIfam" id="TIGR00830">
    <property type="entry name" value="PTBA"/>
    <property type="match status" value="1"/>
</dbReference>
<dbReference type="PROSITE" id="PS51093">
    <property type="entry name" value="PTS_EIIA_TYPE_1"/>
    <property type="match status" value="1"/>
</dbReference>
<keyword evidence="10" id="KW-1185">Reference proteome</keyword>
<evidence type="ECO:0000259" key="8">
    <source>
        <dbReference type="PROSITE" id="PS51093"/>
    </source>
</evidence>
<dbReference type="InterPro" id="IPR050890">
    <property type="entry name" value="PTS_EIIA_component"/>
</dbReference>
<protein>
    <submittedName>
        <fullName evidence="9">PTS system, sugar-specific IIA component</fullName>
    </submittedName>
</protein>
<keyword evidence="3" id="KW-0813">Transport</keyword>
<reference evidence="9 10" key="2">
    <citation type="submission" date="2024-03" db="EMBL/GenBank/DDBJ databases">
        <title>The Genome Sequence of Enterococcus sp. DIV0205d.</title>
        <authorList>
            <consortium name="The Broad Institute Genomics Platform"/>
            <consortium name="The Broad Institute Microbial Omics Core"/>
            <consortium name="The Broad Institute Genomic Center for Infectious Diseases"/>
            <person name="Earl A."/>
            <person name="Manson A."/>
            <person name="Gilmore M."/>
            <person name="Schwartman J."/>
            <person name="Shea T."/>
            <person name="Abouelleil A."/>
            <person name="Cao P."/>
            <person name="Chapman S."/>
            <person name="Cusick C."/>
            <person name="Young S."/>
            <person name="Neafsey D."/>
            <person name="Nusbaum C."/>
            <person name="Birren B."/>
        </authorList>
    </citation>
    <scope>NUCLEOTIDE SEQUENCE [LARGE SCALE GENOMIC DNA]</scope>
    <source>
        <strain evidence="9 10">7F3_DIV0205</strain>
    </source>
</reference>
<evidence type="ECO:0000256" key="2">
    <source>
        <dbReference type="ARBA" id="ARBA00004651"/>
    </source>
</evidence>
<feature type="domain" description="PTS EIIA type-1" evidence="8">
    <location>
        <begin position="33"/>
        <end position="137"/>
    </location>
</feature>
<keyword evidence="4" id="KW-0762">Sugar transport</keyword>
<evidence type="ECO:0000256" key="7">
    <source>
        <dbReference type="ARBA" id="ARBA00022777"/>
    </source>
</evidence>
<keyword evidence="5" id="KW-0808">Transferase</keyword>
<dbReference type="GO" id="GO:0016301">
    <property type="term" value="F:kinase activity"/>
    <property type="evidence" value="ECO:0007669"/>
    <property type="project" value="UniProtKB-KW"/>
</dbReference>
<keyword evidence="7" id="KW-0418">Kinase</keyword>
<evidence type="ECO:0000313" key="10">
    <source>
        <dbReference type="Proteomes" id="UP000194948"/>
    </source>
</evidence>